<evidence type="ECO:0000313" key="3">
    <source>
        <dbReference type="EMBL" id="DAE17457.1"/>
    </source>
</evidence>
<protein>
    <submittedName>
        <fullName evidence="3">Tail collar fiber protein</fullName>
    </submittedName>
</protein>
<dbReference type="Pfam" id="PF21882">
    <property type="entry name" value="Gp53-like_C"/>
    <property type="match status" value="1"/>
</dbReference>
<proteinExistence type="predicted"/>
<evidence type="ECO:0000259" key="1">
    <source>
        <dbReference type="Pfam" id="PF12571"/>
    </source>
</evidence>
<accession>A0A8S5QF72</accession>
<feature type="domain" description="Putative tail fiber protein gp53-like C-terminal" evidence="2">
    <location>
        <begin position="239"/>
        <end position="316"/>
    </location>
</feature>
<dbReference type="EMBL" id="BK015641">
    <property type="protein sequence ID" value="DAE17457.1"/>
    <property type="molecule type" value="Genomic_DNA"/>
</dbReference>
<sequence>MAKFPSLTFTEKGLQMLVQAQNSHKLTITCGKLGAGVLTDSDDILKFTDLKAPKMTIPITKVNDSNPEKIVLTLDVSNESLEQGFASREIGIFAKLDDGAETLYAYSNAGSNYDYIPSKDTPTDENRIVVNLIVSSSANIQITIDKSIVYAHISDVEEMIATHDASDTAHENRFNLFEKIADFGDDLIKKLALTTAISAVTALQTDSWFGQLLKMVLTASGVRYNIAENGYVCFGSFFGGLIIQWGTSPWITSYTAKAIFPISFSNANYSIVATGRIEDDSKAFIGGILYNHKETSGCILRGSEEKGPAAEYVAFGT</sequence>
<dbReference type="Gene3D" id="2.60.40.3940">
    <property type="match status" value="1"/>
</dbReference>
<dbReference type="InterPro" id="IPR022225">
    <property type="entry name" value="Phage_tail_fibre_N"/>
</dbReference>
<feature type="domain" description="Phage tail fibre protein N-terminal" evidence="1">
    <location>
        <begin position="8"/>
        <end position="152"/>
    </location>
</feature>
<reference evidence="3" key="1">
    <citation type="journal article" date="2021" name="Proc. Natl. Acad. Sci. U.S.A.">
        <title>A Catalog of Tens of Thousands of Viruses from Human Metagenomes Reveals Hidden Associations with Chronic Diseases.</title>
        <authorList>
            <person name="Tisza M.J."/>
            <person name="Buck C.B."/>
        </authorList>
    </citation>
    <scope>NUCLEOTIDE SEQUENCE</scope>
    <source>
        <strain evidence="3">CtoRD1</strain>
    </source>
</reference>
<name>A0A8S5QF72_9CAUD</name>
<dbReference type="InterPro" id="IPR054075">
    <property type="entry name" value="Gp53-like_C"/>
</dbReference>
<organism evidence="3">
    <name type="scientific">Siphoviridae sp. ctoRD1</name>
    <dbReference type="NCBI Taxonomy" id="2825669"/>
    <lineage>
        <taxon>Viruses</taxon>
        <taxon>Duplodnaviria</taxon>
        <taxon>Heunggongvirae</taxon>
        <taxon>Uroviricota</taxon>
        <taxon>Caudoviricetes</taxon>
    </lineage>
</organism>
<dbReference type="Pfam" id="PF12571">
    <property type="entry name" value="Phage_tail_fib"/>
    <property type="match status" value="1"/>
</dbReference>
<evidence type="ECO:0000259" key="2">
    <source>
        <dbReference type="Pfam" id="PF21882"/>
    </source>
</evidence>